<organism evidence="2 3">
    <name type="scientific">Hydrogenispora ethanolica</name>
    <dbReference type="NCBI Taxonomy" id="1082276"/>
    <lineage>
        <taxon>Bacteria</taxon>
        <taxon>Bacillati</taxon>
        <taxon>Bacillota</taxon>
        <taxon>Hydrogenispora</taxon>
    </lineage>
</organism>
<keyword evidence="3" id="KW-1185">Reference proteome</keyword>
<dbReference type="GO" id="GO:0016209">
    <property type="term" value="F:antioxidant activity"/>
    <property type="evidence" value="ECO:0007669"/>
    <property type="project" value="InterPro"/>
</dbReference>
<name>A0A4R1RKC5_HYDET</name>
<dbReference type="OrthoDB" id="25753at2"/>
<dbReference type="InterPro" id="IPR036249">
    <property type="entry name" value="Thioredoxin-like_sf"/>
</dbReference>
<dbReference type="Proteomes" id="UP000295008">
    <property type="component" value="Unassembled WGS sequence"/>
</dbReference>
<evidence type="ECO:0000313" key="2">
    <source>
        <dbReference type="EMBL" id="TCL66506.1"/>
    </source>
</evidence>
<evidence type="ECO:0000259" key="1">
    <source>
        <dbReference type="PROSITE" id="PS51352"/>
    </source>
</evidence>
<dbReference type="Pfam" id="PF00578">
    <property type="entry name" value="AhpC-TSA"/>
    <property type="match status" value="1"/>
</dbReference>
<comment type="caution">
    <text evidence="2">The sequence shown here is derived from an EMBL/GenBank/DDBJ whole genome shotgun (WGS) entry which is preliminary data.</text>
</comment>
<feature type="domain" description="Thioredoxin" evidence="1">
    <location>
        <begin position="31"/>
        <end position="171"/>
    </location>
</feature>
<accession>A0A4R1RKC5</accession>
<proteinExistence type="predicted"/>
<dbReference type="GO" id="GO:0016491">
    <property type="term" value="F:oxidoreductase activity"/>
    <property type="evidence" value="ECO:0007669"/>
    <property type="project" value="InterPro"/>
</dbReference>
<dbReference type="EMBL" id="SLUN01000015">
    <property type="protein sequence ID" value="TCL66506.1"/>
    <property type="molecule type" value="Genomic_DNA"/>
</dbReference>
<dbReference type="CDD" id="cd02966">
    <property type="entry name" value="TlpA_like_family"/>
    <property type="match status" value="1"/>
</dbReference>
<dbReference type="PANTHER" id="PTHR42852">
    <property type="entry name" value="THIOL:DISULFIDE INTERCHANGE PROTEIN DSBE"/>
    <property type="match status" value="1"/>
</dbReference>
<evidence type="ECO:0000313" key="3">
    <source>
        <dbReference type="Proteomes" id="UP000295008"/>
    </source>
</evidence>
<dbReference type="Gene3D" id="3.40.30.10">
    <property type="entry name" value="Glutaredoxin"/>
    <property type="match status" value="1"/>
</dbReference>
<gene>
    <name evidence="2" type="ORF">EDC14_101549</name>
</gene>
<dbReference type="PROSITE" id="PS00194">
    <property type="entry name" value="THIOREDOXIN_1"/>
    <property type="match status" value="1"/>
</dbReference>
<dbReference type="InterPro" id="IPR000866">
    <property type="entry name" value="AhpC/TSA"/>
</dbReference>
<dbReference type="AlphaFoldDB" id="A0A4R1RKC5"/>
<dbReference type="InterPro" id="IPR050553">
    <property type="entry name" value="Thioredoxin_ResA/DsbE_sf"/>
</dbReference>
<dbReference type="PROSITE" id="PS51352">
    <property type="entry name" value="THIOREDOXIN_2"/>
    <property type="match status" value="1"/>
</dbReference>
<dbReference type="SUPFAM" id="SSF52833">
    <property type="entry name" value="Thioredoxin-like"/>
    <property type="match status" value="1"/>
</dbReference>
<sequence>MRKVLGWVFLVILIVAAVAGVPRVMAAKTGPGVGLMAPEFSLSDLNGKKVELKKIVAGHKVTLLNFWATWCPPCRAEIPELAEFYKTYAGRGVELLAVNLQQSPNEVREFAKKNGMAFPVLTDTAGSVGSLYQIYAIPTTFIVDRQGKIRAKIEGSTTGQVLREKIEPLLKAK</sequence>
<dbReference type="PANTHER" id="PTHR42852:SF17">
    <property type="entry name" value="THIOREDOXIN-LIKE PROTEIN HI_1115"/>
    <property type="match status" value="1"/>
</dbReference>
<dbReference type="RefSeq" id="WP_132014747.1">
    <property type="nucleotide sequence ID" value="NZ_SLUN01000015.1"/>
</dbReference>
<protein>
    <submittedName>
        <fullName evidence="2">DsbE subfamily thiol:disulfide oxidoreductase</fullName>
    </submittedName>
</protein>
<dbReference type="InterPro" id="IPR017937">
    <property type="entry name" value="Thioredoxin_CS"/>
</dbReference>
<dbReference type="InterPro" id="IPR013766">
    <property type="entry name" value="Thioredoxin_domain"/>
</dbReference>
<reference evidence="2 3" key="1">
    <citation type="submission" date="2019-03" db="EMBL/GenBank/DDBJ databases">
        <title>Genomic Encyclopedia of Type Strains, Phase IV (KMG-IV): sequencing the most valuable type-strain genomes for metagenomic binning, comparative biology and taxonomic classification.</title>
        <authorList>
            <person name="Goeker M."/>
        </authorList>
    </citation>
    <scope>NUCLEOTIDE SEQUENCE [LARGE SCALE GENOMIC DNA]</scope>
    <source>
        <strain evidence="2 3">LX-B</strain>
    </source>
</reference>